<name>A0A7S3ICS2_9CILI</name>
<gene>
    <name evidence="1" type="ORF">AHAE1019_LOCUS986</name>
</gene>
<reference evidence="1" key="1">
    <citation type="submission" date="2021-01" db="EMBL/GenBank/DDBJ databases">
        <authorList>
            <person name="Corre E."/>
            <person name="Pelletier E."/>
            <person name="Niang G."/>
            <person name="Scheremetjew M."/>
            <person name="Finn R."/>
            <person name="Kale V."/>
            <person name="Holt S."/>
            <person name="Cochrane G."/>
            <person name="Meng A."/>
            <person name="Brown T."/>
            <person name="Cohen L."/>
        </authorList>
    </citation>
    <scope>NUCLEOTIDE SEQUENCE</scope>
    <source>
        <strain evidence="1">AH6</strain>
    </source>
</reference>
<accession>A0A7S3ICS2</accession>
<evidence type="ECO:0000313" key="1">
    <source>
        <dbReference type="EMBL" id="CAE0319361.1"/>
    </source>
</evidence>
<sequence>MRWGDGSRKVVRVLEVPVLALEKALRQIRARNSRVRGQSLRRRSNRKWFQEKPLSFSLTGPYRKPTQVGEMSILRRLRELGRRNSANLNRNFGIRFAYASRPQ</sequence>
<protein>
    <submittedName>
        <fullName evidence="1">Uncharacterized protein</fullName>
    </submittedName>
</protein>
<proteinExistence type="predicted"/>
<dbReference type="EMBL" id="HBIG01020551">
    <property type="protein sequence ID" value="CAE0319361.1"/>
    <property type="molecule type" value="Transcribed_RNA"/>
</dbReference>
<organism evidence="1">
    <name type="scientific">Anophryoides haemophila</name>
    <dbReference type="NCBI Taxonomy" id="46462"/>
    <lineage>
        <taxon>Eukaryota</taxon>
        <taxon>Sar</taxon>
        <taxon>Alveolata</taxon>
        <taxon>Ciliophora</taxon>
        <taxon>Intramacronucleata</taxon>
        <taxon>Oligohymenophorea</taxon>
        <taxon>Scuticociliatia</taxon>
        <taxon>Philasterida</taxon>
        <taxon>Glauconematidae</taxon>
        <taxon>Anophryoides</taxon>
    </lineage>
</organism>
<dbReference type="AlphaFoldDB" id="A0A7S3ICS2"/>